<proteinExistence type="predicted"/>
<dbReference type="Gene3D" id="3.40.30.10">
    <property type="entry name" value="Glutaredoxin"/>
    <property type="match status" value="1"/>
</dbReference>
<accession>A0A803J2A4</accession>
<dbReference type="Proteomes" id="UP000008143">
    <property type="component" value="Chromosome 1"/>
</dbReference>
<protein>
    <submittedName>
        <fullName evidence="4 6">Thioredoxin</fullName>
    </submittedName>
</protein>
<keyword evidence="2" id="KW-0676">Redox-active center</keyword>
<dbReference type="AlphaFoldDB" id="A0A803J2A4"/>
<reference evidence="6" key="3">
    <citation type="submission" date="2025-04" db="UniProtKB">
        <authorList>
            <consortium name="RefSeq"/>
        </authorList>
    </citation>
    <scope>IDENTIFICATION</scope>
    <source>
        <strain evidence="6">Nigerian</strain>
        <tissue evidence="6">Liver and blood</tissue>
    </source>
</reference>
<dbReference type="Pfam" id="PF00085">
    <property type="entry name" value="Thioredoxin"/>
    <property type="match status" value="1"/>
</dbReference>
<evidence type="ECO:0000313" key="7">
    <source>
        <dbReference type="Xenbase" id="XB-GENE-29083927"/>
    </source>
</evidence>
<reference evidence="4" key="1">
    <citation type="journal article" date="2010" name="Science">
        <title>The genome of the Western clawed frog Xenopus tropicalis.</title>
        <authorList>
            <person name="Hellsten U."/>
            <person name="Harland R.M."/>
            <person name="Gilchrist M.J."/>
            <person name="Hendrix D."/>
            <person name="Jurka J."/>
            <person name="Kapitonov V."/>
            <person name="Ovcharenko I."/>
            <person name="Putnam N.H."/>
            <person name="Shu S."/>
            <person name="Taher L."/>
            <person name="Blitz I.L."/>
            <person name="Blumberg B."/>
            <person name="Dichmann D.S."/>
            <person name="Dubchak I."/>
            <person name="Amaya E."/>
            <person name="Detter J.C."/>
            <person name="Fletcher R."/>
            <person name="Gerhard D.S."/>
            <person name="Goodstein D."/>
            <person name="Graves T."/>
            <person name="Grigoriev I.V."/>
            <person name="Grimwood J."/>
            <person name="Kawashima T."/>
            <person name="Lindquist E."/>
            <person name="Lucas S.M."/>
            <person name="Mead P.E."/>
            <person name="Mitros T."/>
            <person name="Ogino H."/>
            <person name="Ohta Y."/>
            <person name="Poliakov A.V."/>
            <person name="Pollet N."/>
            <person name="Robert J."/>
            <person name="Salamov A."/>
            <person name="Sater A.K."/>
            <person name="Schmutz J."/>
            <person name="Terry A."/>
            <person name="Vize P.D."/>
            <person name="Warren W.C."/>
            <person name="Wells D."/>
            <person name="Wills A."/>
            <person name="Wilson R.K."/>
            <person name="Zimmerman L.B."/>
            <person name="Zorn A.M."/>
            <person name="Grainger R."/>
            <person name="Grammer T."/>
            <person name="Khokha M.K."/>
            <person name="Richardson P.M."/>
            <person name="Rokhsar D.S."/>
        </authorList>
    </citation>
    <scope>NUCLEOTIDE SEQUENCE [LARGE SCALE GENOMIC DNA]</scope>
    <source>
        <strain evidence="4">Nigerian</strain>
    </source>
</reference>
<dbReference type="AGR" id="Xenbase:XB-GENE-29083927"/>
<dbReference type="Xenbase" id="XB-GENE-29083927">
    <property type="gene designation" value="LOC100497910"/>
</dbReference>
<evidence type="ECO:0000313" key="4">
    <source>
        <dbReference type="Ensembl" id="ENSXETP00000101937"/>
    </source>
</evidence>
<evidence type="ECO:0000256" key="2">
    <source>
        <dbReference type="ARBA" id="ARBA00023284"/>
    </source>
</evidence>
<evidence type="ECO:0000313" key="6">
    <source>
        <dbReference type="RefSeq" id="XP_031746215.1"/>
    </source>
</evidence>
<gene>
    <name evidence="4 6 7" type="primary">LOC100497910</name>
</gene>
<dbReference type="PANTHER" id="PTHR46115">
    <property type="entry name" value="THIOREDOXIN-LIKE PROTEIN 1"/>
    <property type="match status" value="1"/>
</dbReference>
<dbReference type="KEGG" id="xtr:100497910"/>
<dbReference type="InterPro" id="IPR036249">
    <property type="entry name" value="Thioredoxin-like_sf"/>
</dbReference>
<reference evidence="4" key="2">
    <citation type="submission" date="2021-03" db="UniProtKB">
        <authorList>
            <consortium name="Ensembl"/>
        </authorList>
    </citation>
    <scope>IDENTIFICATION</scope>
</reference>
<dbReference type="InterPro" id="IPR013766">
    <property type="entry name" value="Thioredoxin_domain"/>
</dbReference>
<name>A0A803J2A4_XENTR</name>
<dbReference type="SUPFAM" id="SSF52833">
    <property type="entry name" value="Thioredoxin-like"/>
    <property type="match status" value="1"/>
</dbReference>
<dbReference type="OrthoDB" id="2121326at2759"/>
<keyword evidence="1" id="KW-1015">Disulfide bond</keyword>
<dbReference type="CDD" id="cd02947">
    <property type="entry name" value="TRX_family"/>
    <property type="match status" value="1"/>
</dbReference>
<organism evidence="4">
    <name type="scientific">Xenopus tropicalis</name>
    <name type="common">Western clawed frog</name>
    <name type="synonym">Silurana tropicalis</name>
    <dbReference type="NCBI Taxonomy" id="8364"/>
    <lineage>
        <taxon>Eukaryota</taxon>
        <taxon>Metazoa</taxon>
        <taxon>Chordata</taxon>
        <taxon>Craniata</taxon>
        <taxon>Vertebrata</taxon>
        <taxon>Euteleostomi</taxon>
        <taxon>Amphibia</taxon>
        <taxon>Batrachia</taxon>
        <taxon>Anura</taxon>
        <taxon>Pipoidea</taxon>
        <taxon>Pipidae</taxon>
        <taxon>Xenopodinae</taxon>
        <taxon>Xenopus</taxon>
        <taxon>Silurana</taxon>
    </lineage>
</organism>
<sequence>MDQVNDCDELHFALQEAGEKLVLVALSSRRCGHCKLTTPYLESLIPKMPDVVFLKADVSESQEFMELFQVKGVPAFHFFYKCNRLYYFQGANTEFLGNKIEELRRNCNQQTS</sequence>
<evidence type="ECO:0000259" key="3">
    <source>
        <dbReference type="PROSITE" id="PS51352"/>
    </source>
</evidence>
<evidence type="ECO:0000313" key="5">
    <source>
        <dbReference type="Proteomes" id="UP000008143"/>
    </source>
</evidence>
<keyword evidence="5" id="KW-1185">Reference proteome</keyword>
<dbReference type="RefSeq" id="XP_031746215.1">
    <property type="nucleotide sequence ID" value="XM_031890355.1"/>
</dbReference>
<dbReference type="PROSITE" id="PS51352">
    <property type="entry name" value="THIOREDOXIN_2"/>
    <property type="match status" value="1"/>
</dbReference>
<dbReference type="Ensembl" id="ENSXETT00000107152">
    <property type="protein sequence ID" value="ENSXETP00000101937"/>
    <property type="gene ID" value="ENSXETG00000043837"/>
</dbReference>
<feature type="domain" description="Thioredoxin" evidence="3">
    <location>
        <begin position="1"/>
        <end position="105"/>
    </location>
</feature>
<dbReference type="OMA" id="QVNDCDE"/>
<dbReference type="GeneID" id="100497910"/>
<evidence type="ECO:0000256" key="1">
    <source>
        <dbReference type="ARBA" id="ARBA00023157"/>
    </source>
</evidence>